<dbReference type="Proteomes" id="UP000068382">
    <property type="component" value="Unassembled WGS sequence"/>
</dbReference>
<proteinExistence type="predicted"/>
<organism evidence="1 2">
    <name type="scientific">Tritonibacter horizontis</name>
    <dbReference type="NCBI Taxonomy" id="1768241"/>
    <lineage>
        <taxon>Bacteria</taxon>
        <taxon>Pseudomonadati</taxon>
        <taxon>Pseudomonadota</taxon>
        <taxon>Alphaproteobacteria</taxon>
        <taxon>Rhodobacterales</taxon>
        <taxon>Paracoccaceae</taxon>
        <taxon>Tritonibacter</taxon>
    </lineage>
</organism>
<reference evidence="1 2" key="1">
    <citation type="submission" date="2015-12" db="EMBL/GenBank/DDBJ databases">
        <title>Genome sequence of the marine Rhodobacteraceae strain O3.65, Candidatus Tritonibacter horizontis.</title>
        <authorList>
            <person name="Poehlein A."/>
            <person name="Giebel H.A."/>
            <person name="Voget S."/>
            <person name="Brinkhoff T."/>
        </authorList>
    </citation>
    <scope>NUCLEOTIDE SEQUENCE [LARGE SCALE GENOMIC DNA]</scope>
    <source>
        <strain evidence="1 2">O3.65</strain>
    </source>
</reference>
<sequence>MRVVAQGEAEMAEILREVIGLLHRPQGRDVDQLGIVGPGRGVQQRVQVTGLQHLPLGERETRRAGGFAQVFQFVRIGLLVDPEQQRLAFLDQGLGGGDIGQDHQLFDQPMCIQTTAEIDRGHLATVVENDLALWQVQIQRLAGVAGGFQRLIGSIKRLDHLGEEGFGPVGDLAVHGGLDFLVAQRGLGFHQSAHEVMADLIARAVDLHPHGKTGARHAFVQRAQIARQPIRQHRHNPVGEIAGVAPFAGLAIQGSAGGHIGGDIGDGDPDHMAARVLGVLVGMGETGVVMVAGIRRVDGDKRQVAQILAAAQAHRFGAVGLGDDLVGEMIGDAVLIDRDQRHRLGRRRIAEPFDDPRFGQTHPRLGAGLFRLDQFTVLGAMSVRLGHRPFVGAGLVDGNDASALGSLAIDAENAFGIGADATDQPRLVVVVLFLHHGQAGQDTVAFSQRRIRGAKHHQHGGFDALAMPFQRVCIKIAIVVRRLDLKDRDRRQAVGVCVAALALFQMPFGFQLLQHALEVDPLSTFDAKSLGNVSFRSLGRVGGDPFQNLGLCGDARHIFALAWRSGDVMPKRAPPRARQRRDGAGIRSERLTLCFACETMGQGG</sequence>
<accession>A0A132BYY1</accession>
<evidence type="ECO:0000313" key="1">
    <source>
        <dbReference type="EMBL" id="KUP93252.1"/>
    </source>
</evidence>
<name>A0A132BYY1_9RHOB</name>
<protein>
    <submittedName>
        <fullName evidence="1">Uncharacterized protein</fullName>
    </submittedName>
</protein>
<evidence type="ECO:0000313" key="2">
    <source>
        <dbReference type="Proteomes" id="UP000068382"/>
    </source>
</evidence>
<dbReference type="EMBL" id="LPUY01000056">
    <property type="protein sequence ID" value="KUP93252.1"/>
    <property type="molecule type" value="Genomic_DNA"/>
</dbReference>
<gene>
    <name evidence="1" type="ORF">TRIHO_19080</name>
</gene>
<keyword evidence="2" id="KW-1185">Reference proteome</keyword>
<comment type="caution">
    <text evidence="1">The sequence shown here is derived from an EMBL/GenBank/DDBJ whole genome shotgun (WGS) entry which is preliminary data.</text>
</comment>
<dbReference type="AlphaFoldDB" id="A0A132BYY1"/>